<name>A0A1H8V511_9EURY</name>
<dbReference type="Proteomes" id="UP000198775">
    <property type="component" value="Unassembled WGS sequence"/>
</dbReference>
<dbReference type="EMBL" id="FOCX01000033">
    <property type="protein sequence ID" value="SEP10317.1"/>
    <property type="molecule type" value="Genomic_DNA"/>
</dbReference>
<gene>
    <name evidence="3" type="ORF">SAMN05216388_103314</name>
</gene>
<keyword evidence="1" id="KW-0472">Membrane</keyword>
<organism evidence="3 4">
    <name type="scientific">Halorientalis persicus</name>
    <dbReference type="NCBI Taxonomy" id="1367881"/>
    <lineage>
        <taxon>Archaea</taxon>
        <taxon>Methanobacteriati</taxon>
        <taxon>Methanobacteriota</taxon>
        <taxon>Stenosarchaea group</taxon>
        <taxon>Halobacteria</taxon>
        <taxon>Halobacteriales</taxon>
        <taxon>Haloarculaceae</taxon>
        <taxon>Halorientalis</taxon>
    </lineage>
</organism>
<accession>A0A1H8V511</accession>
<dbReference type="CDD" id="cd04179">
    <property type="entry name" value="DPM_DPG-synthase_like"/>
    <property type="match status" value="1"/>
</dbReference>
<keyword evidence="1" id="KW-1133">Transmembrane helix</keyword>
<dbReference type="GO" id="GO:0016740">
    <property type="term" value="F:transferase activity"/>
    <property type="evidence" value="ECO:0007669"/>
    <property type="project" value="UniProtKB-KW"/>
</dbReference>
<dbReference type="PANTHER" id="PTHR48090">
    <property type="entry name" value="UNDECAPRENYL-PHOSPHATE 4-DEOXY-4-FORMAMIDO-L-ARABINOSE TRANSFERASE-RELATED"/>
    <property type="match status" value="1"/>
</dbReference>
<protein>
    <submittedName>
        <fullName evidence="3">Glycosyltransferase involved in cell wall bisynthesis</fullName>
    </submittedName>
</protein>
<dbReference type="InterPro" id="IPR029044">
    <property type="entry name" value="Nucleotide-diphossugar_trans"/>
</dbReference>
<proteinExistence type="predicted"/>
<evidence type="ECO:0000313" key="3">
    <source>
        <dbReference type="EMBL" id="SEP10317.1"/>
    </source>
</evidence>
<dbReference type="Gene3D" id="3.90.550.10">
    <property type="entry name" value="Spore Coat Polysaccharide Biosynthesis Protein SpsA, Chain A"/>
    <property type="match status" value="1"/>
</dbReference>
<dbReference type="Pfam" id="PF00535">
    <property type="entry name" value="Glycos_transf_2"/>
    <property type="match status" value="1"/>
</dbReference>
<keyword evidence="1" id="KW-0812">Transmembrane</keyword>
<feature type="transmembrane region" description="Helical" evidence="1">
    <location>
        <begin position="395"/>
        <end position="420"/>
    </location>
</feature>
<evidence type="ECO:0000256" key="1">
    <source>
        <dbReference type="SAM" id="Phobius"/>
    </source>
</evidence>
<reference evidence="4" key="1">
    <citation type="submission" date="2016-10" db="EMBL/GenBank/DDBJ databases">
        <authorList>
            <person name="Varghese N."/>
            <person name="Submissions S."/>
        </authorList>
    </citation>
    <scope>NUCLEOTIDE SEQUENCE [LARGE SCALE GENOMIC DNA]</scope>
    <source>
        <strain evidence="4">IBRC-M 10043</strain>
    </source>
</reference>
<dbReference type="RefSeq" id="WP_244515075.1">
    <property type="nucleotide sequence ID" value="NZ_FOCX01000033.1"/>
</dbReference>
<dbReference type="SUPFAM" id="SSF53448">
    <property type="entry name" value="Nucleotide-diphospho-sugar transferases"/>
    <property type="match status" value="1"/>
</dbReference>
<keyword evidence="4" id="KW-1185">Reference proteome</keyword>
<keyword evidence="3" id="KW-0808">Transferase</keyword>
<evidence type="ECO:0000313" key="4">
    <source>
        <dbReference type="Proteomes" id="UP000198775"/>
    </source>
</evidence>
<evidence type="ECO:0000259" key="2">
    <source>
        <dbReference type="Pfam" id="PF00535"/>
    </source>
</evidence>
<dbReference type="PANTHER" id="PTHR48090:SF7">
    <property type="entry name" value="RFBJ PROTEIN"/>
    <property type="match status" value="1"/>
</dbReference>
<dbReference type="InterPro" id="IPR001173">
    <property type="entry name" value="Glyco_trans_2-like"/>
</dbReference>
<dbReference type="InterPro" id="IPR050256">
    <property type="entry name" value="Glycosyltransferase_2"/>
</dbReference>
<feature type="domain" description="Glycosyltransferase 2-like" evidence="2">
    <location>
        <begin position="141"/>
        <end position="277"/>
    </location>
</feature>
<sequence length="432" mass="47509">MTEVKNRREDLSIPFGSREKPAVGIFTAGNDAGDIIKTILRAKRHDHHIFVCYQTDDHLESVEFAMQLDATVVEFDSGVSNPSESLTREVRKHGFPGLIYHETCTETIDFDRSVDLLKDSSEYTVSSIVQTNGSARSGIIVGIPTYNEEVGIGSVVLRAKEVASEVIIVDDGSTDNTVELAKKAGATVIQHSENQGKGAAIKTLLEEVRERTFETFVLLDGDGQHNPDEIPVVANPVLEEGADLVIGSRYLQNHNADETPTYRRIGQRVLDLLTFGPSQTRVTDSQSGFRALSPRAVDELAITTDDFGVETEMIDTASRNDLTIVEEPIEVRYEGIDGQTQHPLRHGLTVVVFVLQLVRDRHPLLFFGVPGLLFLAIGAYFGFDAVLVYQNSGRFYPAKVLVSGFATVIGSIGIFLGLVLNRISNMFERLDA</sequence>
<dbReference type="AlphaFoldDB" id="A0A1H8V511"/>
<feature type="transmembrane region" description="Helical" evidence="1">
    <location>
        <begin position="364"/>
        <end position="383"/>
    </location>
</feature>